<evidence type="ECO:0000313" key="4">
    <source>
        <dbReference type="Proteomes" id="UP001445076"/>
    </source>
</evidence>
<accession>A0AAW0WWW9</accession>
<dbReference type="SUPFAM" id="SSF141000">
    <property type="entry name" value="Glu-tRNAGln amidotransferase C subunit"/>
    <property type="match status" value="1"/>
</dbReference>
<organism evidence="3 4">
    <name type="scientific">Cherax quadricarinatus</name>
    <name type="common">Australian red claw crayfish</name>
    <dbReference type="NCBI Taxonomy" id="27406"/>
    <lineage>
        <taxon>Eukaryota</taxon>
        <taxon>Metazoa</taxon>
        <taxon>Ecdysozoa</taxon>
        <taxon>Arthropoda</taxon>
        <taxon>Crustacea</taxon>
        <taxon>Multicrustacea</taxon>
        <taxon>Malacostraca</taxon>
        <taxon>Eumalacostraca</taxon>
        <taxon>Eucarida</taxon>
        <taxon>Decapoda</taxon>
        <taxon>Pleocyemata</taxon>
        <taxon>Astacidea</taxon>
        <taxon>Parastacoidea</taxon>
        <taxon>Parastacidae</taxon>
        <taxon>Cherax</taxon>
    </lineage>
</organism>
<comment type="caution">
    <text evidence="3">The sequence shown here is derived from an EMBL/GenBank/DDBJ whole genome shotgun (WGS) entry which is preliminary data.</text>
</comment>
<dbReference type="PANTHER" id="PTHR15004">
    <property type="entry name" value="GLUTAMYL-TRNA(GLN) AMIDOTRANSFERASE SUBUNIT C, MITOCHONDRIAL"/>
    <property type="match status" value="1"/>
</dbReference>
<keyword evidence="4" id="KW-1185">Reference proteome</keyword>
<feature type="region of interest" description="Disordered" evidence="2">
    <location>
        <begin position="41"/>
        <end position="61"/>
    </location>
</feature>
<dbReference type="PANTHER" id="PTHR15004:SF0">
    <property type="entry name" value="GLUTAMYL-TRNA(GLN) AMIDOTRANSFERASE SUBUNIT C, MITOCHONDRIAL"/>
    <property type="match status" value="1"/>
</dbReference>
<evidence type="ECO:0000256" key="2">
    <source>
        <dbReference type="SAM" id="MobiDB-lite"/>
    </source>
</evidence>
<dbReference type="InterPro" id="IPR036113">
    <property type="entry name" value="Asp/Glu-ADT_sf_sub_c"/>
</dbReference>
<feature type="non-terminal residue" evidence="3">
    <location>
        <position position="1"/>
    </location>
</feature>
<keyword evidence="1" id="KW-0547">Nucleotide-binding</keyword>
<dbReference type="Pfam" id="PF02686">
    <property type="entry name" value="GatC"/>
    <property type="match status" value="1"/>
</dbReference>
<evidence type="ECO:0008006" key="5">
    <source>
        <dbReference type="Google" id="ProtNLM"/>
    </source>
</evidence>
<dbReference type="EMBL" id="JARKIK010000058">
    <property type="protein sequence ID" value="KAK8731965.1"/>
    <property type="molecule type" value="Genomic_DNA"/>
</dbReference>
<dbReference type="GO" id="GO:0030956">
    <property type="term" value="C:glutamyl-tRNA(Gln) amidotransferase complex"/>
    <property type="evidence" value="ECO:0007669"/>
    <property type="project" value="TreeGrafter"/>
</dbReference>
<name>A0AAW0WWW9_CHEQU</name>
<gene>
    <name evidence="3" type="ORF">OTU49_007117</name>
</gene>
<dbReference type="GO" id="GO:0070681">
    <property type="term" value="P:glutaminyl-tRNAGln biosynthesis via transamidation"/>
    <property type="evidence" value="ECO:0007669"/>
    <property type="project" value="TreeGrafter"/>
</dbReference>
<dbReference type="GO" id="GO:0005739">
    <property type="term" value="C:mitochondrion"/>
    <property type="evidence" value="ECO:0007669"/>
    <property type="project" value="TreeGrafter"/>
</dbReference>
<dbReference type="AlphaFoldDB" id="A0AAW0WWW9"/>
<proteinExistence type="inferred from homology"/>
<dbReference type="GO" id="GO:0000166">
    <property type="term" value="F:nucleotide binding"/>
    <property type="evidence" value="ECO:0007669"/>
    <property type="project" value="UniProtKB-KW"/>
</dbReference>
<dbReference type="GO" id="GO:0032543">
    <property type="term" value="P:mitochondrial translation"/>
    <property type="evidence" value="ECO:0007669"/>
    <property type="project" value="TreeGrafter"/>
</dbReference>
<dbReference type="GO" id="GO:0006450">
    <property type="term" value="P:regulation of translational fidelity"/>
    <property type="evidence" value="ECO:0007669"/>
    <property type="project" value="InterPro"/>
</dbReference>
<sequence length="177" mass="19948">VLEIPEMEVACLRQGLLRYTWRKLSARINFSNVTSQPAFVTAKQERSKVPQHPVSPSINEDLPPKTEVDLQLVQRLEKLSLVDFVNKEGLTRLEAAISMADQLCVVNTEGVEPMITVLEDRSLPLAEDEVHSGDLSEELLACAQETLEDYFVVPPGNITYSEEKGYYRELDQGEEDI</sequence>
<protein>
    <recommendedName>
        <fullName evidence="5">Glutamyl-tRNA(Gln) amidotransferase subunit C, mitochondrial</fullName>
    </recommendedName>
</protein>
<dbReference type="HAMAP" id="MF_00122">
    <property type="entry name" value="GatC"/>
    <property type="match status" value="1"/>
</dbReference>
<dbReference type="Proteomes" id="UP001445076">
    <property type="component" value="Unassembled WGS sequence"/>
</dbReference>
<dbReference type="InterPro" id="IPR003837">
    <property type="entry name" value="GatC"/>
</dbReference>
<evidence type="ECO:0000256" key="1">
    <source>
        <dbReference type="ARBA" id="ARBA00022741"/>
    </source>
</evidence>
<reference evidence="3 4" key="1">
    <citation type="journal article" date="2024" name="BMC Genomics">
        <title>Genome assembly of redclaw crayfish (Cherax quadricarinatus) provides insights into its immune adaptation and hypoxia tolerance.</title>
        <authorList>
            <person name="Liu Z."/>
            <person name="Zheng J."/>
            <person name="Li H."/>
            <person name="Fang K."/>
            <person name="Wang S."/>
            <person name="He J."/>
            <person name="Zhou D."/>
            <person name="Weng S."/>
            <person name="Chi M."/>
            <person name="Gu Z."/>
            <person name="He J."/>
            <person name="Li F."/>
            <person name="Wang M."/>
        </authorList>
    </citation>
    <scope>NUCLEOTIDE SEQUENCE [LARGE SCALE GENOMIC DNA]</scope>
    <source>
        <strain evidence="3">ZL_2023a</strain>
    </source>
</reference>
<evidence type="ECO:0000313" key="3">
    <source>
        <dbReference type="EMBL" id="KAK8731965.1"/>
    </source>
</evidence>